<dbReference type="EMBL" id="JBJJXI010000123">
    <property type="protein sequence ID" value="KAL3389435.1"/>
    <property type="molecule type" value="Genomic_DNA"/>
</dbReference>
<organism evidence="2 3">
    <name type="scientific">Trichogramma kaykai</name>
    <dbReference type="NCBI Taxonomy" id="54128"/>
    <lineage>
        <taxon>Eukaryota</taxon>
        <taxon>Metazoa</taxon>
        <taxon>Ecdysozoa</taxon>
        <taxon>Arthropoda</taxon>
        <taxon>Hexapoda</taxon>
        <taxon>Insecta</taxon>
        <taxon>Pterygota</taxon>
        <taxon>Neoptera</taxon>
        <taxon>Endopterygota</taxon>
        <taxon>Hymenoptera</taxon>
        <taxon>Apocrita</taxon>
        <taxon>Proctotrupomorpha</taxon>
        <taxon>Chalcidoidea</taxon>
        <taxon>Trichogrammatidae</taxon>
        <taxon>Trichogramma</taxon>
    </lineage>
</organism>
<comment type="caution">
    <text evidence="2">The sequence shown here is derived from an EMBL/GenBank/DDBJ whole genome shotgun (WGS) entry which is preliminary data.</text>
</comment>
<feature type="chain" id="PRO_5044889455" evidence="1">
    <location>
        <begin position="24"/>
        <end position="100"/>
    </location>
</feature>
<evidence type="ECO:0000256" key="1">
    <source>
        <dbReference type="SAM" id="SignalP"/>
    </source>
</evidence>
<proteinExistence type="predicted"/>
<gene>
    <name evidence="2" type="ORF">TKK_015657</name>
</gene>
<accession>A0ABD2W8N0</accession>
<dbReference type="Proteomes" id="UP001627154">
    <property type="component" value="Unassembled WGS sequence"/>
</dbReference>
<keyword evidence="1" id="KW-0732">Signal</keyword>
<evidence type="ECO:0000313" key="3">
    <source>
        <dbReference type="Proteomes" id="UP001627154"/>
    </source>
</evidence>
<protein>
    <submittedName>
        <fullName evidence="2">Uncharacterized protein</fullName>
    </submittedName>
</protein>
<feature type="signal peptide" evidence="1">
    <location>
        <begin position="1"/>
        <end position="23"/>
    </location>
</feature>
<sequence>MFSGYVIIFGMAIFASALVSTRAQDLAVNESEDRSFASKALEKLAKKALLQAFGGPLGGAAAGCIEQAIEQCKHELKHLKKMLKCAGNYFKEDKGECLIP</sequence>
<name>A0ABD2W8N0_9HYME</name>
<keyword evidence="3" id="KW-1185">Reference proteome</keyword>
<evidence type="ECO:0000313" key="2">
    <source>
        <dbReference type="EMBL" id="KAL3389435.1"/>
    </source>
</evidence>
<dbReference type="AlphaFoldDB" id="A0ABD2W8N0"/>
<reference evidence="2 3" key="1">
    <citation type="journal article" date="2024" name="bioRxiv">
        <title>A reference genome for Trichogramma kaykai: A tiny desert-dwelling parasitoid wasp with competing sex-ratio distorters.</title>
        <authorList>
            <person name="Culotta J."/>
            <person name="Lindsey A.R."/>
        </authorList>
    </citation>
    <scope>NUCLEOTIDE SEQUENCE [LARGE SCALE GENOMIC DNA]</scope>
    <source>
        <strain evidence="2 3">KSX58</strain>
    </source>
</reference>